<evidence type="ECO:0000256" key="5">
    <source>
        <dbReference type="ARBA" id="ARBA00022801"/>
    </source>
</evidence>
<evidence type="ECO:0000256" key="1">
    <source>
        <dbReference type="ARBA" id="ARBA00004123"/>
    </source>
</evidence>
<protein>
    <recommendedName>
        <fullName evidence="13">Histone deacetylase 11</fullName>
        <ecNumber evidence="3">3.5.1.98</ecNumber>
    </recommendedName>
</protein>
<dbReference type="InterPro" id="IPR023696">
    <property type="entry name" value="Ureohydrolase_dom_sf"/>
</dbReference>
<dbReference type="Proteomes" id="UP000245119">
    <property type="component" value="Linkage Group LG9"/>
</dbReference>
<evidence type="ECO:0000313" key="16">
    <source>
        <dbReference type="EMBL" id="PVD24791.1"/>
    </source>
</evidence>
<dbReference type="InterPro" id="IPR023801">
    <property type="entry name" value="His_deacetylse_dom"/>
</dbReference>
<keyword evidence="9" id="KW-0539">Nucleus</keyword>
<evidence type="ECO:0000256" key="11">
    <source>
        <dbReference type="ARBA" id="ARBA00059784"/>
    </source>
</evidence>
<comment type="similarity">
    <text evidence="2">Belongs to the histone deacetylase family.</text>
</comment>
<evidence type="ECO:0000256" key="2">
    <source>
        <dbReference type="ARBA" id="ARBA00005947"/>
    </source>
</evidence>
<feature type="region of interest" description="Disordered" evidence="14">
    <location>
        <begin position="310"/>
        <end position="339"/>
    </location>
</feature>
<accession>A0A2T7NUF5</accession>
<dbReference type="AlphaFoldDB" id="A0A2T7NUF5"/>
<sequence length="339" mass="37583">MVRDDTLVVPVEASEEDLRVVHSSGYLSSLKWSITVAGITEVPPVALLPNFIVQRKVLRPLRFQTGGTILAAKLAVERGWALNVGGGFHHCSADKGGGFCAYADITLALRFLFDRVEGIAKAMIVDLDAHQGNGHERDFMNDERVYIMDVFNRGIYPHDGFAKRAIRKKVELEHFTDDREYLHKVHKHLEEALVEFTPDILLYNAGTDILDGDPLGCLSISPQGIIERDQIVFEKARARGIPILMVTSGGYQRATARIIADSILNLQELKLISCDEAEQSHSSSSVLESNKLGALPRSRSESLVSRLRSCVSHSSTSQDLNKEDERYSVDKPDSLNDKG</sequence>
<evidence type="ECO:0000313" key="17">
    <source>
        <dbReference type="Proteomes" id="UP000245119"/>
    </source>
</evidence>
<keyword evidence="5" id="KW-0378">Hydrolase</keyword>
<dbReference type="Gene3D" id="3.40.800.20">
    <property type="entry name" value="Histone deacetylase domain"/>
    <property type="match status" value="1"/>
</dbReference>
<dbReference type="EC" id="3.5.1.98" evidence="3"/>
<dbReference type="OrthoDB" id="437693at2759"/>
<dbReference type="PANTHER" id="PTHR10625">
    <property type="entry name" value="HISTONE DEACETYLASE HDAC1-RELATED"/>
    <property type="match status" value="1"/>
</dbReference>
<comment type="caution">
    <text evidence="16">The sequence shown here is derived from an EMBL/GenBank/DDBJ whole genome shotgun (WGS) entry which is preliminary data.</text>
</comment>
<evidence type="ECO:0000256" key="7">
    <source>
        <dbReference type="ARBA" id="ARBA00023015"/>
    </source>
</evidence>
<dbReference type="GO" id="GO:0141221">
    <property type="term" value="F:histone deacetylase activity, hydrolytic mechanism"/>
    <property type="evidence" value="ECO:0007669"/>
    <property type="project" value="UniProtKB-EC"/>
</dbReference>
<dbReference type="InterPro" id="IPR037138">
    <property type="entry name" value="His_deacetylse_dom_sf"/>
</dbReference>
<dbReference type="PRINTS" id="PR01270">
    <property type="entry name" value="HDASUPER"/>
</dbReference>
<dbReference type="STRING" id="400727.A0A2T7NUF5"/>
<dbReference type="Pfam" id="PF00850">
    <property type="entry name" value="Hist_deacetyl"/>
    <property type="match status" value="1"/>
</dbReference>
<evidence type="ECO:0000256" key="14">
    <source>
        <dbReference type="SAM" id="MobiDB-lite"/>
    </source>
</evidence>
<dbReference type="PANTHER" id="PTHR10625:SF23">
    <property type="entry name" value="HISTONE DEACETYLASE 11"/>
    <property type="match status" value="1"/>
</dbReference>
<keyword evidence="8" id="KW-0804">Transcription</keyword>
<comment type="function">
    <text evidence="11">Responsible for the deacetylation of lysine residues on the N-terminal part of the core histones (H2A, H2B, H3 and H4). Histone deacetylation gives a tag for epigenetic repression and plays an important role in transcriptional regulation, cell cycle progression and developmental events. Histone deacetylases act via the formation of large multiprotein complexes.</text>
</comment>
<comment type="subcellular location">
    <subcellularLocation>
        <location evidence="1">Nucleus</location>
    </subcellularLocation>
</comment>
<reference evidence="16 17" key="1">
    <citation type="submission" date="2018-04" db="EMBL/GenBank/DDBJ databases">
        <title>The genome of golden apple snail Pomacea canaliculata provides insight into stress tolerance and invasive adaptation.</title>
        <authorList>
            <person name="Liu C."/>
            <person name="Liu B."/>
            <person name="Ren Y."/>
            <person name="Zhang Y."/>
            <person name="Wang H."/>
            <person name="Li S."/>
            <person name="Jiang F."/>
            <person name="Yin L."/>
            <person name="Zhang G."/>
            <person name="Qian W."/>
            <person name="Fan W."/>
        </authorList>
    </citation>
    <scope>NUCLEOTIDE SEQUENCE [LARGE SCALE GENOMIC DNA]</scope>
    <source>
        <strain evidence="16">SZHN2017</strain>
        <tissue evidence="16">Muscle</tissue>
    </source>
</reference>
<evidence type="ECO:0000256" key="9">
    <source>
        <dbReference type="ARBA" id="ARBA00023242"/>
    </source>
</evidence>
<dbReference type="CDD" id="cd09993">
    <property type="entry name" value="HDAC_classIV"/>
    <property type="match status" value="1"/>
</dbReference>
<evidence type="ECO:0000256" key="12">
    <source>
        <dbReference type="ARBA" id="ARBA00065154"/>
    </source>
</evidence>
<evidence type="ECO:0000256" key="10">
    <source>
        <dbReference type="ARBA" id="ARBA00048287"/>
    </source>
</evidence>
<dbReference type="GO" id="GO:0040029">
    <property type="term" value="P:epigenetic regulation of gene expression"/>
    <property type="evidence" value="ECO:0007669"/>
    <property type="project" value="TreeGrafter"/>
</dbReference>
<proteinExistence type="inferred from homology"/>
<evidence type="ECO:0000256" key="6">
    <source>
        <dbReference type="ARBA" id="ARBA00022853"/>
    </source>
</evidence>
<keyword evidence="4" id="KW-0678">Repressor</keyword>
<name>A0A2T7NUF5_POMCA</name>
<comment type="subunit">
    <text evidence="12">Interacts with HDAC6.</text>
</comment>
<feature type="domain" description="Histone deacetylase" evidence="15">
    <location>
        <begin position="7"/>
        <end position="261"/>
    </location>
</feature>
<dbReference type="GO" id="GO:0000118">
    <property type="term" value="C:histone deacetylase complex"/>
    <property type="evidence" value="ECO:0007669"/>
    <property type="project" value="TreeGrafter"/>
</dbReference>
<dbReference type="FunFam" id="3.40.800.20:FF:000009">
    <property type="entry name" value="Histone deacetylase 11"/>
    <property type="match status" value="1"/>
</dbReference>
<evidence type="ECO:0000256" key="4">
    <source>
        <dbReference type="ARBA" id="ARBA00022491"/>
    </source>
</evidence>
<feature type="compositionally biased region" description="Basic and acidic residues" evidence="14">
    <location>
        <begin position="320"/>
        <end position="339"/>
    </location>
</feature>
<dbReference type="InterPro" id="IPR044150">
    <property type="entry name" value="HDAC_classIV"/>
</dbReference>
<evidence type="ECO:0000256" key="8">
    <source>
        <dbReference type="ARBA" id="ARBA00023163"/>
    </source>
</evidence>
<organism evidence="16 17">
    <name type="scientific">Pomacea canaliculata</name>
    <name type="common">Golden apple snail</name>
    <dbReference type="NCBI Taxonomy" id="400727"/>
    <lineage>
        <taxon>Eukaryota</taxon>
        <taxon>Metazoa</taxon>
        <taxon>Spiralia</taxon>
        <taxon>Lophotrochozoa</taxon>
        <taxon>Mollusca</taxon>
        <taxon>Gastropoda</taxon>
        <taxon>Caenogastropoda</taxon>
        <taxon>Architaenioglossa</taxon>
        <taxon>Ampullarioidea</taxon>
        <taxon>Ampullariidae</taxon>
        <taxon>Pomacea</taxon>
    </lineage>
</organism>
<keyword evidence="6" id="KW-0156">Chromatin regulator</keyword>
<keyword evidence="17" id="KW-1185">Reference proteome</keyword>
<dbReference type="EMBL" id="PZQS01000009">
    <property type="protein sequence ID" value="PVD24791.1"/>
    <property type="molecule type" value="Genomic_DNA"/>
</dbReference>
<evidence type="ECO:0000259" key="15">
    <source>
        <dbReference type="Pfam" id="PF00850"/>
    </source>
</evidence>
<dbReference type="InterPro" id="IPR000286">
    <property type="entry name" value="HDACs"/>
</dbReference>
<dbReference type="SUPFAM" id="SSF52768">
    <property type="entry name" value="Arginase/deacetylase"/>
    <property type="match status" value="1"/>
</dbReference>
<comment type="catalytic activity">
    <reaction evidence="10">
        <text>N(6)-acetyl-L-lysyl-[histone] + H2O = L-lysyl-[histone] + acetate</text>
        <dbReference type="Rhea" id="RHEA:58196"/>
        <dbReference type="Rhea" id="RHEA-COMP:9845"/>
        <dbReference type="Rhea" id="RHEA-COMP:11338"/>
        <dbReference type="ChEBI" id="CHEBI:15377"/>
        <dbReference type="ChEBI" id="CHEBI:29969"/>
        <dbReference type="ChEBI" id="CHEBI:30089"/>
        <dbReference type="ChEBI" id="CHEBI:61930"/>
        <dbReference type="EC" id="3.5.1.98"/>
    </reaction>
</comment>
<evidence type="ECO:0000256" key="13">
    <source>
        <dbReference type="ARBA" id="ARBA00072450"/>
    </source>
</evidence>
<keyword evidence="7" id="KW-0805">Transcription regulation</keyword>
<gene>
    <name evidence="16" type="ORF">C0Q70_15277</name>
</gene>
<evidence type="ECO:0000256" key="3">
    <source>
        <dbReference type="ARBA" id="ARBA00012111"/>
    </source>
</evidence>